<dbReference type="PANTHER" id="PTHR41729">
    <property type="entry name" value="GLUTAMYL-TRNA SYNTHETASE"/>
    <property type="match status" value="1"/>
</dbReference>
<dbReference type="EMBL" id="CAFBNJ010000087">
    <property type="protein sequence ID" value="CAB4960679.1"/>
    <property type="molecule type" value="Genomic_DNA"/>
</dbReference>
<organism evidence="1">
    <name type="scientific">freshwater metagenome</name>
    <dbReference type="NCBI Taxonomy" id="449393"/>
    <lineage>
        <taxon>unclassified sequences</taxon>
        <taxon>metagenomes</taxon>
        <taxon>ecological metagenomes</taxon>
    </lineage>
</organism>
<accession>A0A6J6A154</accession>
<dbReference type="PANTHER" id="PTHR41729:SF1">
    <property type="entry name" value="GLUTAMYL-TRNA SYNTHETASE"/>
    <property type="match status" value="1"/>
</dbReference>
<protein>
    <submittedName>
        <fullName evidence="1">Unannotated protein</fullName>
    </submittedName>
</protein>
<evidence type="ECO:0000313" key="2">
    <source>
        <dbReference type="EMBL" id="CAB4960679.1"/>
    </source>
</evidence>
<dbReference type="AlphaFoldDB" id="A0A6J6A154"/>
<reference evidence="1" key="1">
    <citation type="submission" date="2020-05" db="EMBL/GenBank/DDBJ databases">
        <authorList>
            <person name="Chiriac C."/>
            <person name="Salcher M."/>
            <person name="Ghai R."/>
            <person name="Kavagutti S V."/>
        </authorList>
    </citation>
    <scope>NUCLEOTIDE SEQUENCE</scope>
</reference>
<dbReference type="InterPro" id="IPR025255">
    <property type="entry name" value="DUF4202"/>
</dbReference>
<dbReference type="EMBL" id="CAESAL010000156">
    <property type="protein sequence ID" value="CAB4347226.1"/>
    <property type="molecule type" value="Genomic_DNA"/>
</dbReference>
<gene>
    <name evidence="1" type="ORF">UFOPK3331_02153</name>
    <name evidence="2" type="ORF">UFOPK3785_01459</name>
</gene>
<evidence type="ECO:0000313" key="1">
    <source>
        <dbReference type="EMBL" id="CAB4347226.1"/>
    </source>
</evidence>
<sequence length="215" mass="23165">MSTRFDDAIAAIDAANADDPFTVTYAVDGVEVTRPKELAHSELMCEWVKTLDPDADDAQLLAARAHHLRRWAYPRTEQPEGRAGYLKWRTEARKRHATLVGEILSGVGYGVDGDDTIERVQALVSKQGLGKGGLAAVDGRSPAVQVHEDSLCLVFLQTQFVPVATQLGDEKMIDVLVRTVPKMGPRGQAAALALDLDPHCASLVAAALERLGAEA</sequence>
<name>A0A6J6A154_9ZZZZ</name>
<proteinExistence type="predicted"/>
<dbReference type="Pfam" id="PF13875">
    <property type="entry name" value="DUF4202"/>
    <property type="match status" value="1"/>
</dbReference>